<gene>
    <name evidence="4" type="ORF">B2M26_13045</name>
</gene>
<dbReference type="InterPro" id="IPR000304">
    <property type="entry name" value="Pyrroline-COOH_reductase"/>
</dbReference>
<dbReference type="Proteomes" id="UP000190229">
    <property type="component" value="Unassembled WGS sequence"/>
</dbReference>
<dbReference type="PANTHER" id="PTHR11645:SF51">
    <property type="entry name" value="COME OPERON PROTEIN 4"/>
    <property type="match status" value="1"/>
</dbReference>
<evidence type="ECO:0000259" key="2">
    <source>
        <dbReference type="Pfam" id="PF03807"/>
    </source>
</evidence>
<dbReference type="GO" id="GO:0004735">
    <property type="term" value="F:pyrroline-5-carboxylate reductase activity"/>
    <property type="evidence" value="ECO:0007669"/>
    <property type="project" value="InterPro"/>
</dbReference>
<reference evidence="4 5" key="1">
    <citation type="submission" date="2017-02" db="EMBL/GenBank/DDBJ databases">
        <title>Draft genome of Acidibacillus ferrooxidans Huett2.</title>
        <authorList>
            <person name="Schopf S."/>
        </authorList>
    </citation>
    <scope>NUCLEOTIDE SEQUENCE [LARGE SCALE GENOMIC DNA]</scope>
    <source>
        <strain evidence="4 5">Huett2</strain>
    </source>
</reference>
<dbReference type="EMBL" id="MWPS01000043">
    <property type="protein sequence ID" value="OPG15077.1"/>
    <property type="molecule type" value="Genomic_DNA"/>
</dbReference>
<dbReference type="Pfam" id="PF14748">
    <property type="entry name" value="P5CR_dimer"/>
    <property type="match status" value="1"/>
</dbReference>
<organism evidence="4 5">
    <name type="scientific">Ferroacidibacillus organovorans</name>
    <dbReference type="NCBI Taxonomy" id="1765683"/>
    <lineage>
        <taxon>Bacteria</taxon>
        <taxon>Bacillati</taxon>
        <taxon>Bacillota</taxon>
        <taxon>Bacilli</taxon>
        <taxon>Bacillales</taxon>
        <taxon>Alicyclobacillaceae</taxon>
        <taxon>Ferroacidibacillus</taxon>
    </lineage>
</organism>
<accession>A0A1V4EQ74</accession>
<dbReference type="SUPFAM" id="SSF48179">
    <property type="entry name" value="6-phosphogluconate dehydrogenase C-terminal domain-like"/>
    <property type="match status" value="1"/>
</dbReference>
<dbReference type="Pfam" id="PF03807">
    <property type="entry name" value="F420_oxidored"/>
    <property type="match status" value="1"/>
</dbReference>
<dbReference type="AlphaFoldDB" id="A0A1V4EQ74"/>
<comment type="similarity">
    <text evidence="1">Belongs to the pyrroline-5-carboxylate reductase family.</text>
</comment>
<evidence type="ECO:0000313" key="5">
    <source>
        <dbReference type="Proteomes" id="UP000190229"/>
    </source>
</evidence>
<evidence type="ECO:0008006" key="6">
    <source>
        <dbReference type="Google" id="ProtNLM"/>
    </source>
</evidence>
<dbReference type="InterPro" id="IPR036291">
    <property type="entry name" value="NAD(P)-bd_dom_sf"/>
</dbReference>
<dbReference type="PANTHER" id="PTHR11645">
    <property type="entry name" value="PYRROLINE-5-CARBOXYLATE REDUCTASE"/>
    <property type="match status" value="1"/>
</dbReference>
<name>A0A1V4EQ74_9BACL</name>
<dbReference type="SUPFAM" id="SSF51735">
    <property type="entry name" value="NAD(P)-binding Rossmann-fold domains"/>
    <property type="match status" value="1"/>
</dbReference>
<sequence length="277" mass="30235">MTSCRSGGILVSLGVIGTGRIGSMLATALAVAAPNAALTVYNRTWDKAETLANAFPETIRAVRTLDEAIDRADQIFLCLRPNDLRTVMHEIGNSLRKDQWVISTCSSISLCELETFCNSLVCKLIPSVTQRANAGVALVMFSERWRAHDRSAFVDTLSCIGRIHTIAEEDVRIYSDLTSCAPAFFSHLAFLFQKAACQKGVDMATAQMLIAHMMEGLGALVASEIYNFTTVIERVAVPGGVTEAGLTELMKMDESLFDRVLDATARRQREILDGGQH</sequence>
<dbReference type="Gene3D" id="3.40.50.720">
    <property type="entry name" value="NAD(P)-binding Rossmann-like Domain"/>
    <property type="match status" value="1"/>
</dbReference>
<dbReference type="Gene3D" id="1.10.3730.10">
    <property type="entry name" value="ProC C-terminal domain-like"/>
    <property type="match status" value="1"/>
</dbReference>
<dbReference type="GO" id="GO:0055129">
    <property type="term" value="P:L-proline biosynthetic process"/>
    <property type="evidence" value="ECO:0007669"/>
    <property type="project" value="TreeGrafter"/>
</dbReference>
<dbReference type="InterPro" id="IPR008927">
    <property type="entry name" value="6-PGluconate_DH-like_C_sf"/>
</dbReference>
<evidence type="ECO:0000259" key="3">
    <source>
        <dbReference type="Pfam" id="PF14748"/>
    </source>
</evidence>
<feature type="domain" description="Pyrroline-5-carboxylate reductase dimerisation" evidence="3">
    <location>
        <begin position="168"/>
        <end position="270"/>
    </location>
</feature>
<dbReference type="InterPro" id="IPR029036">
    <property type="entry name" value="P5CR_dimer"/>
</dbReference>
<dbReference type="PIRSF" id="PIRSF000193">
    <property type="entry name" value="Pyrrol-5-carb_rd"/>
    <property type="match status" value="1"/>
</dbReference>
<dbReference type="InterPro" id="IPR028939">
    <property type="entry name" value="P5C_Rdtase_cat_N"/>
</dbReference>
<evidence type="ECO:0000256" key="1">
    <source>
        <dbReference type="ARBA" id="ARBA00005525"/>
    </source>
</evidence>
<evidence type="ECO:0000313" key="4">
    <source>
        <dbReference type="EMBL" id="OPG15077.1"/>
    </source>
</evidence>
<protein>
    <recommendedName>
        <fullName evidence="6">Pyrroline-5-carboxylate reductase</fullName>
    </recommendedName>
</protein>
<dbReference type="OrthoDB" id="9805754at2"/>
<feature type="domain" description="Pyrroline-5-carboxylate reductase catalytic N-terminal" evidence="2">
    <location>
        <begin position="13"/>
        <end position="105"/>
    </location>
</feature>
<comment type="caution">
    <text evidence="4">The sequence shown here is derived from an EMBL/GenBank/DDBJ whole genome shotgun (WGS) entry which is preliminary data.</text>
</comment>
<proteinExistence type="inferred from homology"/>
<keyword evidence="5" id="KW-1185">Reference proteome</keyword>